<keyword evidence="2" id="KW-1185">Reference proteome</keyword>
<accession>A0A9W8ZZQ9</accession>
<sequence>FSQDGTLTDSIAAIEDAWGQGRERYRPRYVIAATHEKRTIDNPCATQASK</sequence>
<evidence type="ECO:0000313" key="2">
    <source>
        <dbReference type="Proteomes" id="UP001150266"/>
    </source>
</evidence>
<comment type="caution">
    <text evidence="1">The sequence shown here is derived from an EMBL/GenBank/DDBJ whole genome shotgun (WGS) entry which is preliminary data.</text>
</comment>
<dbReference type="Proteomes" id="UP001150266">
    <property type="component" value="Unassembled WGS sequence"/>
</dbReference>
<evidence type="ECO:0000313" key="1">
    <source>
        <dbReference type="EMBL" id="KAJ4470474.1"/>
    </source>
</evidence>
<proteinExistence type="predicted"/>
<protein>
    <submittedName>
        <fullName evidence="1">Uncharacterized protein</fullName>
    </submittedName>
</protein>
<dbReference type="OrthoDB" id="40579at2759"/>
<dbReference type="EMBL" id="JAOTPV010000026">
    <property type="protein sequence ID" value="KAJ4470474.1"/>
    <property type="molecule type" value="Genomic_DNA"/>
</dbReference>
<reference evidence="1" key="1">
    <citation type="submission" date="2022-08" db="EMBL/GenBank/DDBJ databases">
        <title>A Global Phylogenomic Analysis of the Shiitake Genus Lentinula.</title>
        <authorList>
            <consortium name="DOE Joint Genome Institute"/>
            <person name="Sierra-Patev S."/>
            <person name="Min B."/>
            <person name="Naranjo-Ortiz M."/>
            <person name="Looney B."/>
            <person name="Konkel Z."/>
            <person name="Slot J.C."/>
            <person name="Sakamoto Y."/>
            <person name="Steenwyk J.L."/>
            <person name="Rokas A."/>
            <person name="Carro J."/>
            <person name="Camarero S."/>
            <person name="Ferreira P."/>
            <person name="Molpeceres G."/>
            <person name="Ruiz-Duenas F.J."/>
            <person name="Serrano A."/>
            <person name="Henrissat B."/>
            <person name="Drula E."/>
            <person name="Hughes K.W."/>
            <person name="Mata J.L."/>
            <person name="Ishikawa N.K."/>
            <person name="Vargas-Isla R."/>
            <person name="Ushijima S."/>
            <person name="Smith C.A."/>
            <person name="Ahrendt S."/>
            <person name="Andreopoulos W."/>
            <person name="He G."/>
            <person name="Labutti K."/>
            <person name="Lipzen A."/>
            <person name="Ng V."/>
            <person name="Riley R."/>
            <person name="Sandor L."/>
            <person name="Barry K."/>
            <person name="Martinez A.T."/>
            <person name="Xiao Y."/>
            <person name="Gibbons J.G."/>
            <person name="Terashima K."/>
            <person name="Grigoriev I.V."/>
            <person name="Hibbett D.S."/>
        </authorList>
    </citation>
    <scope>NUCLEOTIDE SEQUENCE</scope>
    <source>
        <strain evidence="1">JLM2183</strain>
    </source>
</reference>
<dbReference type="AlphaFoldDB" id="A0A9W8ZZQ9"/>
<name>A0A9W8ZZQ9_9AGAR</name>
<gene>
    <name evidence="1" type="ORF">J3R30DRAFT_3301227</name>
</gene>
<feature type="non-terminal residue" evidence="1">
    <location>
        <position position="1"/>
    </location>
</feature>
<organism evidence="1 2">
    <name type="scientific">Lentinula aciculospora</name>
    <dbReference type="NCBI Taxonomy" id="153920"/>
    <lineage>
        <taxon>Eukaryota</taxon>
        <taxon>Fungi</taxon>
        <taxon>Dikarya</taxon>
        <taxon>Basidiomycota</taxon>
        <taxon>Agaricomycotina</taxon>
        <taxon>Agaricomycetes</taxon>
        <taxon>Agaricomycetidae</taxon>
        <taxon>Agaricales</taxon>
        <taxon>Marasmiineae</taxon>
        <taxon>Omphalotaceae</taxon>
        <taxon>Lentinula</taxon>
    </lineage>
</organism>